<comment type="caution">
    <text evidence="2">The sequence shown here is derived from an EMBL/GenBank/DDBJ whole genome shotgun (WGS) entry which is preliminary data.</text>
</comment>
<feature type="transmembrane region" description="Helical" evidence="1">
    <location>
        <begin position="161"/>
        <end position="179"/>
    </location>
</feature>
<feature type="transmembrane region" description="Helical" evidence="1">
    <location>
        <begin position="12"/>
        <end position="29"/>
    </location>
</feature>
<name>A0A840XPR6_9PROT</name>
<evidence type="ECO:0000256" key="1">
    <source>
        <dbReference type="SAM" id="Phobius"/>
    </source>
</evidence>
<dbReference type="RefSeq" id="WP_184485461.1">
    <property type="nucleotide sequence ID" value="NZ_JACIJE010000007.1"/>
</dbReference>
<organism evidence="2 3">
    <name type="scientific">Neoroseomonas alkaliterrae</name>
    <dbReference type="NCBI Taxonomy" id="1452450"/>
    <lineage>
        <taxon>Bacteria</taxon>
        <taxon>Pseudomonadati</taxon>
        <taxon>Pseudomonadota</taxon>
        <taxon>Alphaproteobacteria</taxon>
        <taxon>Acetobacterales</taxon>
        <taxon>Acetobacteraceae</taxon>
        <taxon>Neoroseomonas</taxon>
    </lineage>
</organism>
<gene>
    <name evidence="2" type="ORF">FHS88_002690</name>
</gene>
<feature type="transmembrane region" description="Helical" evidence="1">
    <location>
        <begin position="64"/>
        <end position="81"/>
    </location>
</feature>
<feature type="transmembrane region" description="Helical" evidence="1">
    <location>
        <begin position="88"/>
        <end position="107"/>
    </location>
</feature>
<feature type="transmembrane region" description="Helical" evidence="1">
    <location>
        <begin position="186"/>
        <end position="205"/>
    </location>
</feature>
<accession>A0A840XPR6</accession>
<dbReference type="Proteomes" id="UP000562254">
    <property type="component" value="Unassembled WGS sequence"/>
</dbReference>
<sequence>MGFQLPAEWRGFVIAAAVALLVAAAGRVLKRPRLTAAAAGIGLAAGFAAVSGVISASPRQLAERLPALVILALAAGLVAAVPRQGFRGAGLALGVALGAWWMAGAPLHPADALRAAPVALALLLAMGVVVWRSGEVPGAAMAWAGLAAALMLAAARGPQPAFALAGLGAVLGAAVLRGGMGPAARVPVAIGLVGVAAVPLVARAAPADVAAAAAPGLALLAGPPLARRLARWLPAGIAAWTGPALAAAPAVLAAHLLAR</sequence>
<keyword evidence="3" id="KW-1185">Reference proteome</keyword>
<keyword evidence="1" id="KW-1133">Transmembrane helix</keyword>
<evidence type="ECO:0000313" key="2">
    <source>
        <dbReference type="EMBL" id="MBB5690555.1"/>
    </source>
</evidence>
<protein>
    <submittedName>
        <fullName evidence="2">Uncharacterized protein</fullName>
    </submittedName>
</protein>
<feature type="transmembrane region" description="Helical" evidence="1">
    <location>
        <begin position="36"/>
        <end position="58"/>
    </location>
</feature>
<proteinExistence type="predicted"/>
<keyword evidence="1" id="KW-0472">Membrane</keyword>
<feature type="transmembrane region" description="Helical" evidence="1">
    <location>
        <begin position="113"/>
        <end position="131"/>
    </location>
</feature>
<feature type="transmembrane region" description="Helical" evidence="1">
    <location>
        <begin position="138"/>
        <end position="155"/>
    </location>
</feature>
<evidence type="ECO:0000313" key="3">
    <source>
        <dbReference type="Proteomes" id="UP000562254"/>
    </source>
</evidence>
<dbReference type="EMBL" id="JACIJE010000007">
    <property type="protein sequence ID" value="MBB5690555.1"/>
    <property type="molecule type" value="Genomic_DNA"/>
</dbReference>
<feature type="transmembrane region" description="Helical" evidence="1">
    <location>
        <begin position="237"/>
        <end position="258"/>
    </location>
</feature>
<dbReference type="AlphaFoldDB" id="A0A840XPR6"/>
<keyword evidence="1" id="KW-0812">Transmembrane</keyword>
<reference evidence="2 3" key="1">
    <citation type="submission" date="2020-08" db="EMBL/GenBank/DDBJ databases">
        <title>Genomic Encyclopedia of Type Strains, Phase IV (KMG-IV): sequencing the most valuable type-strain genomes for metagenomic binning, comparative biology and taxonomic classification.</title>
        <authorList>
            <person name="Goeker M."/>
        </authorList>
    </citation>
    <scope>NUCLEOTIDE SEQUENCE [LARGE SCALE GENOMIC DNA]</scope>
    <source>
        <strain evidence="2 3">DSM 25895</strain>
    </source>
</reference>